<feature type="non-terminal residue" evidence="1">
    <location>
        <position position="55"/>
    </location>
</feature>
<name>A0A820D8V3_9BILA</name>
<dbReference type="Proteomes" id="UP000663881">
    <property type="component" value="Unassembled WGS sequence"/>
</dbReference>
<protein>
    <submittedName>
        <fullName evidence="1">Uncharacterized protein</fullName>
    </submittedName>
</protein>
<reference evidence="1" key="1">
    <citation type="submission" date="2021-02" db="EMBL/GenBank/DDBJ databases">
        <authorList>
            <person name="Nowell W R."/>
        </authorList>
    </citation>
    <scope>NUCLEOTIDE SEQUENCE</scope>
</reference>
<evidence type="ECO:0000313" key="2">
    <source>
        <dbReference type="Proteomes" id="UP000663881"/>
    </source>
</evidence>
<dbReference type="EMBL" id="CAJOAY010010572">
    <property type="protein sequence ID" value="CAF4223591.1"/>
    <property type="molecule type" value="Genomic_DNA"/>
</dbReference>
<gene>
    <name evidence="1" type="ORF">OKA104_LOCUS42173</name>
</gene>
<comment type="caution">
    <text evidence="1">The sequence shown here is derived from an EMBL/GenBank/DDBJ whole genome shotgun (WGS) entry which is preliminary data.</text>
</comment>
<evidence type="ECO:0000313" key="1">
    <source>
        <dbReference type="EMBL" id="CAF4223591.1"/>
    </source>
</evidence>
<accession>A0A820D8V3</accession>
<dbReference type="AlphaFoldDB" id="A0A820D8V3"/>
<sequence>MCMEDEEQVPFNVNDIENVVVFDIIKCKTEEEMGLAHDLEKAGKGFNEIMEALNR</sequence>
<organism evidence="1 2">
    <name type="scientific">Adineta steineri</name>
    <dbReference type="NCBI Taxonomy" id="433720"/>
    <lineage>
        <taxon>Eukaryota</taxon>
        <taxon>Metazoa</taxon>
        <taxon>Spiralia</taxon>
        <taxon>Gnathifera</taxon>
        <taxon>Rotifera</taxon>
        <taxon>Eurotatoria</taxon>
        <taxon>Bdelloidea</taxon>
        <taxon>Adinetida</taxon>
        <taxon>Adinetidae</taxon>
        <taxon>Adineta</taxon>
    </lineage>
</organism>
<proteinExistence type="predicted"/>